<gene>
    <name evidence="1" type="ORF">F5891DRAFT_974376</name>
</gene>
<evidence type="ECO:0000313" key="1">
    <source>
        <dbReference type="EMBL" id="KAG1907717.1"/>
    </source>
</evidence>
<accession>A0AAD4EK85</accession>
<evidence type="ECO:0000313" key="2">
    <source>
        <dbReference type="Proteomes" id="UP001195769"/>
    </source>
</evidence>
<name>A0AAD4EK85_9AGAM</name>
<comment type="caution">
    <text evidence="1">The sequence shown here is derived from an EMBL/GenBank/DDBJ whole genome shotgun (WGS) entry which is preliminary data.</text>
</comment>
<proteinExistence type="predicted"/>
<protein>
    <submittedName>
        <fullName evidence="1">Uncharacterized protein</fullName>
    </submittedName>
</protein>
<dbReference type="RefSeq" id="XP_041233292.1">
    <property type="nucleotide sequence ID" value="XM_041376453.1"/>
</dbReference>
<dbReference type="EMBL" id="JABBWK010000002">
    <property type="protein sequence ID" value="KAG1907717.1"/>
    <property type="molecule type" value="Genomic_DNA"/>
</dbReference>
<keyword evidence="2" id="KW-1185">Reference proteome</keyword>
<organism evidence="1 2">
    <name type="scientific">Suillus fuscotomentosus</name>
    <dbReference type="NCBI Taxonomy" id="1912939"/>
    <lineage>
        <taxon>Eukaryota</taxon>
        <taxon>Fungi</taxon>
        <taxon>Dikarya</taxon>
        <taxon>Basidiomycota</taxon>
        <taxon>Agaricomycotina</taxon>
        <taxon>Agaricomycetes</taxon>
        <taxon>Agaricomycetidae</taxon>
        <taxon>Boletales</taxon>
        <taxon>Suillineae</taxon>
        <taxon>Suillaceae</taxon>
        <taxon>Suillus</taxon>
    </lineage>
</organism>
<reference evidence="1" key="1">
    <citation type="journal article" date="2020" name="New Phytol.">
        <title>Comparative genomics reveals dynamic genome evolution in host specialist ectomycorrhizal fungi.</title>
        <authorList>
            <person name="Lofgren L.A."/>
            <person name="Nguyen N.H."/>
            <person name="Vilgalys R."/>
            <person name="Ruytinx J."/>
            <person name="Liao H.L."/>
            <person name="Branco S."/>
            <person name="Kuo A."/>
            <person name="LaButti K."/>
            <person name="Lipzen A."/>
            <person name="Andreopoulos W."/>
            <person name="Pangilinan J."/>
            <person name="Riley R."/>
            <person name="Hundley H."/>
            <person name="Na H."/>
            <person name="Barry K."/>
            <person name="Grigoriev I.V."/>
            <person name="Stajich J.E."/>
            <person name="Kennedy P.G."/>
        </authorList>
    </citation>
    <scope>NUCLEOTIDE SEQUENCE</scope>
    <source>
        <strain evidence="1">FC203</strain>
    </source>
</reference>
<dbReference type="AlphaFoldDB" id="A0AAD4EK85"/>
<dbReference type="GeneID" id="64670751"/>
<dbReference type="Proteomes" id="UP001195769">
    <property type="component" value="Unassembled WGS sequence"/>
</dbReference>
<sequence length="143" mass="16025">MFVGYLGVTGPNAGCQSRGLDAQAPSHLVLDHEVSIAVSCSNYGDWHRNSNLNEWIYPLLSSPRRVIYRPFGNRIVLLTPQLPRVLPMSLRNIAISDLASARAVNKWTIDGTFTIARFLVQRKIVYIVPSQLSKCQFAPRKCL</sequence>